<evidence type="ECO:0000256" key="1">
    <source>
        <dbReference type="SAM" id="Phobius"/>
    </source>
</evidence>
<dbReference type="EMBL" id="JXZB01000002">
    <property type="protein sequence ID" value="KIQ65684.1"/>
    <property type="molecule type" value="Genomic_DNA"/>
</dbReference>
<dbReference type="STRING" id="2064.TR51_17970"/>
<keyword evidence="1" id="KW-0812">Transmembrane</keyword>
<dbReference type="Pfam" id="PF15420">
    <property type="entry name" value="Abhydrolase_9_N"/>
    <property type="match status" value="1"/>
</dbReference>
<dbReference type="Proteomes" id="UP000032066">
    <property type="component" value="Unassembled WGS sequence"/>
</dbReference>
<organism evidence="3 4">
    <name type="scientific">Kitasatospora griseola</name>
    <name type="common">Streptomyces griseolosporeus</name>
    <dbReference type="NCBI Taxonomy" id="2064"/>
    <lineage>
        <taxon>Bacteria</taxon>
        <taxon>Bacillati</taxon>
        <taxon>Actinomycetota</taxon>
        <taxon>Actinomycetes</taxon>
        <taxon>Kitasatosporales</taxon>
        <taxon>Streptomycetaceae</taxon>
        <taxon>Kitasatospora</taxon>
    </lineage>
</organism>
<reference evidence="3 4" key="1">
    <citation type="submission" date="2015-02" db="EMBL/GenBank/DDBJ databases">
        <title>Draft genome sequence of Kitasatospora griseola MF730-N6, a bafilomycin, terpentecin and satosporin producer.</title>
        <authorList>
            <person name="Arens J.C."/>
            <person name="Haltli B."/>
            <person name="Kerr R.G."/>
        </authorList>
    </citation>
    <scope>NUCLEOTIDE SEQUENCE [LARGE SCALE GENOMIC DNA]</scope>
    <source>
        <strain evidence="3 4">MF730-N6</strain>
    </source>
</reference>
<keyword evidence="1" id="KW-0472">Membrane</keyword>
<feature type="transmembrane region" description="Helical" evidence="1">
    <location>
        <begin position="75"/>
        <end position="94"/>
    </location>
</feature>
<evidence type="ECO:0000313" key="3">
    <source>
        <dbReference type="EMBL" id="KIQ65684.1"/>
    </source>
</evidence>
<gene>
    <name evidence="3" type="ORF">TR51_17970</name>
</gene>
<evidence type="ECO:0000259" key="2">
    <source>
        <dbReference type="Pfam" id="PF15420"/>
    </source>
</evidence>
<accession>A0A0D0PT51</accession>
<name>A0A0D0PT51_KITGR</name>
<sequence length="195" mass="20708">MGEQRIVRRMPGWSALVGAVLFYCLSFTPSLLPRPRLLQAAAGAITAFFGYGLGAFFGLVARRCGLLPSPAGRRAGWWLLAGVGGGAVVAITAWSVRWQGDARRAVGLDPRIGWWQWTLVLPVALLGALLLGALLVLAARAVRLGTRTLRRILAPAVPGWAASPGPLRSPPCWWSDSSRASCCAACWASPNAEPP</sequence>
<keyword evidence="1" id="KW-1133">Transmembrane helix</keyword>
<dbReference type="InterPro" id="IPR027788">
    <property type="entry name" value="Alpha/beta-hydrolase_N_dom"/>
</dbReference>
<keyword evidence="4" id="KW-1185">Reference proteome</keyword>
<comment type="caution">
    <text evidence="3">The sequence shown here is derived from an EMBL/GenBank/DDBJ whole genome shotgun (WGS) entry which is preliminary data.</text>
</comment>
<proteinExistence type="predicted"/>
<feature type="transmembrane region" description="Helical" evidence="1">
    <location>
        <begin position="38"/>
        <end position="63"/>
    </location>
</feature>
<feature type="transmembrane region" description="Helical" evidence="1">
    <location>
        <begin position="114"/>
        <end position="142"/>
    </location>
</feature>
<feature type="domain" description="Alpha/beta-hydrolase N-terminal" evidence="2">
    <location>
        <begin position="27"/>
        <end position="163"/>
    </location>
</feature>
<feature type="transmembrane region" description="Helical" evidence="1">
    <location>
        <begin position="12"/>
        <end position="32"/>
    </location>
</feature>
<evidence type="ECO:0000313" key="4">
    <source>
        <dbReference type="Proteomes" id="UP000032066"/>
    </source>
</evidence>
<dbReference type="AlphaFoldDB" id="A0A0D0PT51"/>
<protein>
    <recommendedName>
        <fullName evidence="2">Alpha/beta-hydrolase N-terminal domain-containing protein</fullName>
    </recommendedName>
</protein>